<dbReference type="EMBL" id="JRVJ01000023">
    <property type="protein sequence ID" value="KGM18062.1"/>
    <property type="molecule type" value="Genomic_DNA"/>
</dbReference>
<protein>
    <submittedName>
        <fullName evidence="1">Uncharacterized protein</fullName>
    </submittedName>
</protein>
<sequence>MKDPTRIPQLIAELQSVWEALPDVPFAQLVHQLQAAGMSITSTDDDVRELFQRQLCAHPSALDQSALANRAFIVQTESPSRRIILSRSSVAVVPVAGSSAYISRSLNRAEKLTPIKEARASTHPVNKHDEHVLHPTVWQFCSIRTCRVSSPLVLLDANGISHHLGVVTSIAVAGFPAEHADIATSSVETLCGALQGAMPVTPQLLDNQEWLIRCTDGSLVLLGRWLVVFSFRRRTLSSSAHPWTRAEFSSGEAAAVPDQGLDAGFSVDLANGQSMQFGQVDWVIRVR</sequence>
<evidence type="ECO:0000313" key="2">
    <source>
        <dbReference type="Proteomes" id="UP000030145"/>
    </source>
</evidence>
<organism evidence="1 2">
    <name type="scientific">Corynebacterium auriscanis</name>
    <dbReference type="NCBI Taxonomy" id="99807"/>
    <lineage>
        <taxon>Bacteria</taxon>
        <taxon>Bacillati</taxon>
        <taxon>Actinomycetota</taxon>
        <taxon>Actinomycetes</taxon>
        <taxon>Mycobacteriales</taxon>
        <taxon>Corynebacteriaceae</taxon>
        <taxon>Corynebacterium</taxon>
    </lineage>
</organism>
<dbReference type="RefSeq" id="WP_035116067.1">
    <property type="nucleotide sequence ID" value="NZ_CP047046.1"/>
</dbReference>
<accession>A0A0A2DJW7</accession>
<evidence type="ECO:0000313" key="1">
    <source>
        <dbReference type="EMBL" id="KGM18062.1"/>
    </source>
</evidence>
<reference evidence="1 2" key="1">
    <citation type="submission" date="2014-10" db="EMBL/GenBank/DDBJ databases">
        <title>Whole Genome sequence of Corynebacterium auriscanis strain CIP 106629.</title>
        <authorList>
            <person name="Hassan S.S."/>
            <person name="Jamal S.B."/>
            <person name="Tiwari S."/>
            <person name="Oliveira L.D.C."/>
            <person name="Souza F."/>
            <person name="Mariano D.C."/>
            <person name="Almeida S."/>
            <person name="Dorella F."/>
            <person name="Pereira F."/>
            <person name="Carvalho A."/>
            <person name="Leal C.A."/>
            <person name="Soares S.D.C."/>
            <person name="Figueiredo H.C."/>
            <person name="Silva A."/>
            <person name="Azevedo V.A."/>
        </authorList>
    </citation>
    <scope>NUCLEOTIDE SEQUENCE [LARGE SCALE GENOMIC DNA]</scope>
    <source>
        <strain evidence="1 2">CIP 106629</strain>
    </source>
</reference>
<gene>
    <name evidence="1" type="ORF">MA47_10360</name>
</gene>
<dbReference type="GeneID" id="300553875"/>
<proteinExistence type="predicted"/>
<dbReference type="Proteomes" id="UP000030145">
    <property type="component" value="Unassembled WGS sequence"/>
</dbReference>
<dbReference type="AlphaFoldDB" id="A0A0A2DJW7"/>
<keyword evidence="2" id="KW-1185">Reference proteome</keyword>
<name>A0A0A2DJW7_9CORY</name>
<comment type="caution">
    <text evidence="1">The sequence shown here is derived from an EMBL/GenBank/DDBJ whole genome shotgun (WGS) entry which is preliminary data.</text>
</comment>